<protein>
    <recommendedName>
        <fullName evidence="4">Thiol:disulfide interchange protein DsbD N-terminal domain-containing protein</fullName>
    </recommendedName>
</protein>
<evidence type="ECO:0008006" key="4">
    <source>
        <dbReference type="Google" id="ProtNLM"/>
    </source>
</evidence>
<reference evidence="2" key="1">
    <citation type="journal article" date="2021" name="PeerJ">
        <title>Extensive microbial diversity within the chicken gut microbiome revealed by metagenomics and culture.</title>
        <authorList>
            <person name="Gilroy R."/>
            <person name="Ravi A."/>
            <person name="Getino M."/>
            <person name="Pursley I."/>
            <person name="Horton D.L."/>
            <person name="Alikhan N.F."/>
            <person name="Baker D."/>
            <person name="Gharbi K."/>
            <person name="Hall N."/>
            <person name="Watson M."/>
            <person name="Adriaenssens E.M."/>
            <person name="Foster-Nyarko E."/>
            <person name="Jarju S."/>
            <person name="Secka A."/>
            <person name="Antonio M."/>
            <person name="Oren A."/>
            <person name="Chaudhuri R.R."/>
            <person name="La Ragione R."/>
            <person name="Hildebrand F."/>
            <person name="Pallen M.J."/>
        </authorList>
    </citation>
    <scope>NUCLEOTIDE SEQUENCE</scope>
    <source>
        <strain evidence="2">ChiW4-1371</strain>
    </source>
</reference>
<feature type="signal peptide" evidence="1">
    <location>
        <begin position="1"/>
        <end position="19"/>
    </location>
</feature>
<keyword evidence="1" id="KW-0732">Signal</keyword>
<gene>
    <name evidence="2" type="ORF">H9804_05885</name>
</gene>
<evidence type="ECO:0000256" key="1">
    <source>
        <dbReference type="SAM" id="SignalP"/>
    </source>
</evidence>
<name>A0A9D2GVF7_9BACT</name>
<evidence type="ECO:0000313" key="2">
    <source>
        <dbReference type="EMBL" id="HIZ89455.1"/>
    </source>
</evidence>
<feature type="chain" id="PRO_5039072737" description="Thiol:disulfide interchange protein DsbD N-terminal domain-containing protein" evidence="1">
    <location>
        <begin position="20"/>
        <end position="142"/>
    </location>
</feature>
<accession>A0A9D2GVF7</accession>
<reference evidence="2" key="2">
    <citation type="submission" date="2021-04" db="EMBL/GenBank/DDBJ databases">
        <authorList>
            <person name="Gilroy R."/>
        </authorList>
    </citation>
    <scope>NUCLEOTIDE SEQUENCE</scope>
    <source>
        <strain evidence="2">ChiW4-1371</strain>
    </source>
</reference>
<dbReference type="AlphaFoldDB" id="A0A9D2GVF7"/>
<dbReference type="EMBL" id="DXAQ01000090">
    <property type="protein sequence ID" value="HIZ89455.1"/>
    <property type="molecule type" value="Genomic_DNA"/>
</dbReference>
<evidence type="ECO:0000313" key="3">
    <source>
        <dbReference type="Proteomes" id="UP000824176"/>
    </source>
</evidence>
<dbReference type="Proteomes" id="UP000824176">
    <property type="component" value="Unassembled WGS sequence"/>
</dbReference>
<proteinExistence type="predicted"/>
<comment type="caution">
    <text evidence="2">The sequence shown here is derived from an EMBL/GenBank/DDBJ whole genome shotgun (WGS) entry which is preliminary data.</text>
</comment>
<sequence>MKKLLFIILFTFFSFNIFAQNSMVYKSIKKGDIEVLTINSSDSENQLTKKEVEEFFINSQNEPMIISIYDNYGPAAEGELLYKGKKVQYEINKGGWGTIYAPIKNVDDSDVYTAVCNGIKCKPCADISSFIIYDDLINGSFN</sequence>
<organism evidence="2 3">
    <name type="scientific">Candidatus Mucispirillum faecigallinarum</name>
    <dbReference type="NCBI Taxonomy" id="2838699"/>
    <lineage>
        <taxon>Bacteria</taxon>
        <taxon>Pseudomonadati</taxon>
        <taxon>Deferribacterota</taxon>
        <taxon>Deferribacteres</taxon>
        <taxon>Deferribacterales</taxon>
        <taxon>Mucispirillaceae</taxon>
        <taxon>Mucispirillum</taxon>
    </lineage>
</organism>